<dbReference type="Gene3D" id="1.10.260.40">
    <property type="entry name" value="lambda repressor-like DNA-binding domains"/>
    <property type="match status" value="1"/>
</dbReference>
<keyword evidence="4" id="KW-0804">Transcription</keyword>
<protein>
    <recommendedName>
        <fullName evidence="6">Ner winged helix-turn-helix DNA-binding domain-containing protein</fullName>
    </recommendedName>
</protein>
<evidence type="ECO:0000256" key="3">
    <source>
        <dbReference type="ARBA" id="ARBA00023125"/>
    </source>
</evidence>
<evidence type="ECO:0000256" key="5">
    <source>
        <dbReference type="SAM" id="MobiDB-lite"/>
    </source>
</evidence>
<dbReference type="EMBL" id="UOFW01000177">
    <property type="protein sequence ID" value="VAX06683.1"/>
    <property type="molecule type" value="Genomic_DNA"/>
</dbReference>
<gene>
    <name evidence="7" type="ORF">MNBD_ALPHA03-2001</name>
</gene>
<dbReference type="GO" id="GO:0003677">
    <property type="term" value="F:DNA binding"/>
    <property type="evidence" value="ECO:0007669"/>
    <property type="project" value="UniProtKB-KW"/>
</dbReference>
<evidence type="ECO:0000259" key="6">
    <source>
        <dbReference type="Pfam" id="PF13693"/>
    </source>
</evidence>
<evidence type="ECO:0000256" key="2">
    <source>
        <dbReference type="ARBA" id="ARBA00023015"/>
    </source>
</evidence>
<evidence type="ECO:0000256" key="4">
    <source>
        <dbReference type="ARBA" id="ARBA00023163"/>
    </source>
</evidence>
<feature type="region of interest" description="Disordered" evidence="5">
    <location>
        <begin position="14"/>
        <end position="35"/>
    </location>
</feature>
<accession>A0A3B1B401</accession>
<keyword evidence="2" id="KW-0805">Transcription regulation</keyword>
<sequence length="121" mass="13846">MSDGVKNNKARIDVLNQDNKFSNKNSSTSLSTQTDWHPAKIKMELEIRGYTLVKLSNEAGYHPSAVGRCLRVSWPSVELVIAQTLGVQPDEIWPSRYMNGIPKSYQVRTRERLDWQKTNPK</sequence>
<comment type="similarity">
    <text evidence="1">Belongs to the ner transcriptional regulatory family.</text>
</comment>
<dbReference type="AlphaFoldDB" id="A0A3B1B401"/>
<keyword evidence="3" id="KW-0238">DNA-binding</keyword>
<evidence type="ECO:0000256" key="1">
    <source>
        <dbReference type="ARBA" id="ARBA00006157"/>
    </source>
</evidence>
<feature type="domain" description="Ner winged helix-turn-helix DNA-binding" evidence="6">
    <location>
        <begin position="35"/>
        <end position="99"/>
    </location>
</feature>
<dbReference type="Pfam" id="PF13693">
    <property type="entry name" value="HTH_35"/>
    <property type="match status" value="1"/>
</dbReference>
<dbReference type="SUPFAM" id="SSF47413">
    <property type="entry name" value="lambda repressor-like DNA-binding domains"/>
    <property type="match status" value="1"/>
</dbReference>
<reference evidence="7" key="1">
    <citation type="submission" date="2018-06" db="EMBL/GenBank/DDBJ databases">
        <authorList>
            <person name="Zhirakovskaya E."/>
        </authorList>
    </citation>
    <scope>NUCLEOTIDE SEQUENCE</scope>
</reference>
<proteinExistence type="inferred from homology"/>
<name>A0A3B1B401_9ZZZZ</name>
<evidence type="ECO:0000313" key="7">
    <source>
        <dbReference type="EMBL" id="VAX06683.1"/>
    </source>
</evidence>
<dbReference type="InterPro" id="IPR010982">
    <property type="entry name" value="Lambda_DNA-bd_dom_sf"/>
</dbReference>
<dbReference type="InterPro" id="IPR038722">
    <property type="entry name" value="Ner_HTH_dom"/>
</dbReference>
<organism evidence="7">
    <name type="scientific">hydrothermal vent metagenome</name>
    <dbReference type="NCBI Taxonomy" id="652676"/>
    <lineage>
        <taxon>unclassified sequences</taxon>
        <taxon>metagenomes</taxon>
        <taxon>ecological metagenomes</taxon>
    </lineage>
</organism>
<feature type="compositionally biased region" description="Polar residues" evidence="5">
    <location>
        <begin position="16"/>
        <end position="35"/>
    </location>
</feature>